<sequence length="621" mass="70292">IKYEFILSDQFRQFHFLVGVLLSQLCLSLNENKDQRKASIQVLRNLICKHSFDSRYNSDKQKQARIASIYLPLLDILMENITRLSSHAASSAKNNQSVNYSMVNTSADSCSKISNYTLVNAYQGAASSASMSNGSVYHSYDQSSARTNYDPLSVIAGLSKADFDPISNGFSDTDSLSSSDDFKHLNSDKRSSFSFTASTNPSDITALNNNSSNCASINPSHLEQQSITKSYLITRKDKFDSSEIKDLLICLIFVLKNLNDDALLGLWYNYDDGEFSAFLTLLDLCLTTFKYRGKSNIHKLNAISRGQDIKAMIKSPRNEISNRISNIELLDKISSSAIMFTNRSASMNRSTQMTKSMAVGTAPQIRAEADSKKINRSILIESNLCHQVSATVLNILSFVLIHQKDKLQENNGDNSICKKVLDMYFYMLQSNQSELVKLRVFAALRHLIIKLPSVFFDGQATQCFSICMETLKCFNSKFESIRLEACVLIYMLLRKNYEHTRLKSISRVHSQTIISVSQLIGKMKLSGNWEILECLSIINQLAFNDQIFLNSRFSLEVDDLTKRIRNIFLATAQMKSFQNDTEMLIDSQYCLAKSYANCLELRRTWLESMASIHIHDKNYSE</sequence>
<gene>
    <name evidence="4" type="ORF">BpHYR1_026466</name>
</gene>
<dbReference type="SUPFAM" id="SSF48371">
    <property type="entry name" value="ARM repeat"/>
    <property type="match status" value="1"/>
</dbReference>
<evidence type="ECO:0000259" key="3">
    <source>
        <dbReference type="PROSITE" id="PS51651"/>
    </source>
</evidence>
<protein>
    <submittedName>
        <fullName evidence="4">Dedicator of cytokinesis</fullName>
    </submittedName>
</protein>
<dbReference type="EMBL" id="REGN01004468">
    <property type="protein sequence ID" value="RNA17370.1"/>
    <property type="molecule type" value="Genomic_DNA"/>
</dbReference>
<feature type="non-terminal residue" evidence="4">
    <location>
        <position position="621"/>
    </location>
</feature>
<accession>A0A3M7R1A0</accession>
<dbReference type="PANTHER" id="PTHR23317">
    <property type="entry name" value="DEDICATOR OF CYTOKINESIS DOCK"/>
    <property type="match status" value="1"/>
</dbReference>
<dbReference type="PROSITE" id="PS51651">
    <property type="entry name" value="DOCKER"/>
    <property type="match status" value="1"/>
</dbReference>
<dbReference type="PANTHER" id="PTHR23317:SF26">
    <property type="entry name" value="ZIZIMIN, ISOFORM K"/>
    <property type="match status" value="1"/>
</dbReference>
<dbReference type="InterPro" id="IPR043161">
    <property type="entry name" value="DOCK_C_lobe_A"/>
</dbReference>
<keyword evidence="1" id="KW-0344">Guanine-nucleotide releasing factor</keyword>
<dbReference type="Gene3D" id="1.25.40.410">
    <property type="match status" value="1"/>
</dbReference>
<dbReference type="STRING" id="10195.A0A3M7R1A0"/>
<keyword evidence="5" id="KW-1185">Reference proteome</keyword>
<proteinExistence type="inferred from homology"/>
<dbReference type="GO" id="GO:0005085">
    <property type="term" value="F:guanyl-nucleotide exchange factor activity"/>
    <property type="evidence" value="ECO:0007669"/>
    <property type="project" value="UniProtKB-KW"/>
</dbReference>
<evidence type="ECO:0000313" key="4">
    <source>
        <dbReference type="EMBL" id="RNA17370.1"/>
    </source>
</evidence>
<comment type="similarity">
    <text evidence="2">Belongs to the DOCK family.</text>
</comment>
<evidence type="ECO:0000256" key="2">
    <source>
        <dbReference type="PROSITE-ProRule" id="PRU00984"/>
    </source>
</evidence>
<dbReference type="InterPro" id="IPR026791">
    <property type="entry name" value="DOCK"/>
</dbReference>
<reference evidence="4 5" key="1">
    <citation type="journal article" date="2018" name="Sci. Rep.">
        <title>Genomic signatures of local adaptation to the degree of environmental predictability in rotifers.</title>
        <authorList>
            <person name="Franch-Gras L."/>
            <person name="Hahn C."/>
            <person name="Garcia-Roger E.M."/>
            <person name="Carmona M.J."/>
            <person name="Serra M."/>
            <person name="Gomez A."/>
        </authorList>
    </citation>
    <scope>NUCLEOTIDE SEQUENCE [LARGE SCALE GENOMIC DNA]</scope>
    <source>
        <strain evidence="4">HYR1</strain>
    </source>
</reference>
<dbReference type="InterPro" id="IPR016024">
    <property type="entry name" value="ARM-type_fold"/>
</dbReference>
<dbReference type="OrthoDB" id="47328at2759"/>
<dbReference type="Proteomes" id="UP000276133">
    <property type="component" value="Unassembled WGS sequence"/>
</dbReference>
<dbReference type="GO" id="GO:0007264">
    <property type="term" value="P:small GTPase-mediated signal transduction"/>
    <property type="evidence" value="ECO:0007669"/>
    <property type="project" value="InterPro"/>
</dbReference>
<dbReference type="InterPro" id="IPR046769">
    <property type="entry name" value="DOCKER_Lobe_A"/>
</dbReference>
<comment type="caution">
    <text evidence="4">The sequence shown here is derived from an EMBL/GenBank/DDBJ whole genome shotgun (WGS) entry which is preliminary data.</text>
</comment>
<evidence type="ECO:0000313" key="5">
    <source>
        <dbReference type="Proteomes" id="UP000276133"/>
    </source>
</evidence>
<name>A0A3M7R1A0_BRAPC</name>
<dbReference type="AlphaFoldDB" id="A0A3M7R1A0"/>
<feature type="domain" description="DOCKER" evidence="3">
    <location>
        <begin position="593"/>
        <end position="621"/>
    </location>
</feature>
<evidence type="ECO:0000256" key="1">
    <source>
        <dbReference type="ARBA" id="ARBA00022658"/>
    </source>
</evidence>
<organism evidence="4 5">
    <name type="scientific">Brachionus plicatilis</name>
    <name type="common">Marine rotifer</name>
    <name type="synonym">Brachionus muelleri</name>
    <dbReference type="NCBI Taxonomy" id="10195"/>
    <lineage>
        <taxon>Eukaryota</taxon>
        <taxon>Metazoa</taxon>
        <taxon>Spiralia</taxon>
        <taxon>Gnathifera</taxon>
        <taxon>Rotifera</taxon>
        <taxon>Eurotatoria</taxon>
        <taxon>Monogononta</taxon>
        <taxon>Pseudotrocha</taxon>
        <taxon>Ploima</taxon>
        <taxon>Brachionidae</taxon>
        <taxon>Brachionus</taxon>
    </lineage>
</organism>
<dbReference type="Pfam" id="PF06920">
    <property type="entry name" value="DHR-2_Lobe_A"/>
    <property type="match status" value="1"/>
</dbReference>
<dbReference type="InterPro" id="IPR027357">
    <property type="entry name" value="DOCKER_dom"/>
</dbReference>
<feature type="non-terminal residue" evidence="4">
    <location>
        <position position="1"/>
    </location>
</feature>